<reference evidence="3 4" key="1">
    <citation type="submission" date="2021-06" db="EMBL/GenBank/DDBJ databases">
        <title>Whole genome sequences of Flavobacterium sp. KK2020170 and assembly.</title>
        <authorList>
            <person name="Kitahara K."/>
            <person name="Miyoshi S."/>
            <person name="Uesaka K."/>
        </authorList>
    </citation>
    <scope>NUCLEOTIDE SEQUENCE [LARGE SCALE GENOMIC DNA]</scope>
    <source>
        <strain evidence="3 4">KK2020170</strain>
    </source>
</reference>
<dbReference type="Pfam" id="PF13568">
    <property type="entry name" value="OMP_b-brl_2"/>
    <property type="match status" value="1"/>
</dbReference>
<feature type="signal peptide" evidence="1">
    <location>
        <begin position="1"/>
        <end position="19"/>
    </location>
</feature>
<evidence type="ECO:0000259" key="2">
    <source>
        <dbReference type="Pfam" id="PF13568"/>
    </source>
</evidence>
<dbReference type="RefSeq" id="WP_221258649.1">
    <property type="nucleotide sequence ID" value="NZ_AP024749.1"/>
</dbReference>
<evidence type="ECO:0000313" key="3">
    <source>
        <dbReference type="EMBL" id="BCY29578.1"/>
    </source>
</evidence>
<keyword evidence="4" id="KW-1185">Reference proteome</keyword>
<proteinExistence type="predicted"/>
<protein>
    <recommendedName>
        <fullName evidence="2">Outer membrane protein beta-barrel domain-containing protein</fullName>
    </recommendedName>
</protein>
<gene>
    <name evidence="3" type="ORF">KK2020170_24460</name>
</gene>
<sequence>MKKRILIALCLFGITLANAQETNTKTSNARFGFKGGLNFTNLYVDEVDDTNMLTSFHAGMFVELPLTQGVAIVPEVNFSRKGSEVQNTILGETYKSKFKLSYLEVPVLLKLNVVPNFNLHAGPYFAYLLDAKTDVVNESGENVSTLTYDTDDFNKLDYGLSAGLGFDFNTISIGARYNYGLNDIDKNDNFNGAKNSAWNLYLALKF</sequence>
<dbReference type="Proteomes" id="UP000825258">
    <property type="component" value="Chromosome"/>
</dbReference>
<name>A0ABN6HYT7_9FLAO</name>
<evidence type="ECO:0000313" key="4">
    <source>
        <dbReference type="Proteomes" id="UP000825258"/>
    </source>
</evidence>
<accession>A0ABN6HYT7</accession>
<feature type="chain" id="PRO_5045587416" description="Outer membrane protein beta-barrel domain-containing protein" evidence="1">
    <location>
        <begin position="20"/>
        <end position="206"/>
    </location>
</feature>
<evidence type="ECO:0000256" key="1">
    <source>
        <dbReference type="SAM" id="SignalP"/>
    </source>
</evidence>
<feature type="domain" description="Outer membrane protein beta-barrel" evidence="2">
    <location>
        <begin position="19"/>
        <end position="185"/>
    </location>
</feature>
<organism evidence="3 4">
    <name type="scientific">Flavobacterium okayamense</name>
    <dbReference type="NCBI Taxonomy" id="2830782"/>
    <lineage>
        <taxon>Bacteria</taxon>
        <taxon>Pseudomonadati</taxon>
        <taxon>Bacteroidota</taxon>
        <taxon>Flavobacteriia</taxon>
        <taxon>Flavobacteriales</taxon>
        <taxon>Flavobacteriaceae</taxon>
        <taxon>Flavobacterium</taxon>
    </lineage>
</organism>
<dbReference type="EMBL" id="AP024749">
    <property type="protein sequence ID" value="BCY29578.1"/>
    <property type="molecule type" value="Genomic_DNA"/>
</dbReference>
<keyword evidence="1" id="KW-0732">Signal</keyword>
<dbReference type="InterPro" id="IPR025665">
    <property type="entry name" value="Beta-barrel_OMP_2"/>
</dbReference>